<evidence type="ECO:0000256" key="2">
    <source>
        <dbReference type="ARBA" id="ARBA00007193"/>
    </source>
</evidence>
<evidence type="ECO:0000256" key="4">
    <source>
        <dbReference type="ARBA" id="ARBA00022461"/>
    </source>
</evidence>
<evidence type="ECO:0000256" key="1">
    <source>
        <dbReference type="ARBA" id="ARBA00004141"/>
    </source>
</evidence>
<dbReference type="Gene3D" id="2.60.470.10">
    <property type="entry name" value="Acid-sensing ion channels like domains"/>
    <property type="match status" value="1"/>
</dbReference>
<comment type="similarity">
    <text evidence="2 12">Belongs to the amiloride-sensitive sodium channel (TC 1.A.6) family.</text>
</comment>
<evidence type="ECO:0000256" key="8">
    <source>
        <dbReference type="ARBA" id="ARBA00023065"/>
    </source>
</evidence>
<dbReference type="PANTHER" id="PTHR11690">
    <property type="entry name" value="AMILORIDE-SENSITIVE SODIUM CHANNEL-RELATED"/>
    <property type="match status" value="1"/>
</dbReference>
<keyword evidence="7" id="KW-0915">Sodium</keyword>
<keyword evidence="3 12" id="KW-0813">Transport</keyword>
<organism evidence="14 15">
    <name type="scientific">Clunio marinus</name>
    <dbReference type="NCBI Taxonomy" id="568069"/>
    <lineage>
        <taxon>Eukaryota</taxon>
        <taxon>Metazoa</taxon>
        <taxon>Ecdysozoa</taxon>
        <taxon>Arthropoda</taxon>
        <taxon>Hexapoda</taxon>
        <taxon>Insecta</taxon>
        <taxon>Pterygota</taxon>
        <taxon>Neoptera</taxon>
        <taxon>Endopterygota</taxon>
        <taxon>Diptera</taxon>
        <taxon>Nematocera</taxon>
        <taxon>Chironomoidea</taxon>
        <taxon>Chironomidae</taxon>
        <taxon>Clunio</taxon>
    </lineage>
</organism>
<evidence type="ECO:0000256" key="12">
    <source>
        <dbReference type="RuleBase" id="RU000679"/>
    </source>
</evidence>
<evidence type="ECO:0000256" key="13">
    <source>
        <dbReference type="SAM" id="Phobius"/>
    </source>
</evidence>
<dbReference type="Proteomes" id="UP000183832">
    <property type="component" value="Unassembled WGS sequence"/>
</dbReference>
<evidence type="ECO:0000256" key="6">
    <source>
        <dbReference type="ARBA" id="ARBA00022989"/>
    </source>
</evidence>
<evidence type="ECO:0000256" key="9">
    <source>
        <dbReference type="ARBA" id="ARBA00023136"/>
    </source>
</evidence>
<dbReference type="OrthoDB" id="5874059at2759"/>
<evidence type="ECO:0000313" key="15">
    <source>
        <dbReference type="Proteomes" id="UP000183832"/>
    </source>
</evidence>
<evidence type="ECO:0000256" key="10">
    <source>
        <dbReference type="ARBA" id="ARBA00023201"/>
    </source>
</evidence>
<keyword evidence="10 12" id="KW-0739">Sodium transport</keyword>
<dbReference type="Gene3D" id="1.10.287.770">
    <property type="entry name" value="YojJ-like"/>
    <property type="match status" value="1"/>
</dbReference>
<feature type="transmembrane region" description="Helical" evidence="13">
    <location>
        <begin position="410"/>
        <end position="436"/>
    </location>
</feature>
<evidence type="ECO:0000313" key="14">
    <source>
        <dbReference type="EMBL" id="CRL01562.1"/>
    </source>
</evidence>
<dbReference type="GO" id="GO:0005886">
    <property type="term" value="C:plasma membrane"/>
    <property type="evidence" value="ECO:0007669"/>
    <property type="project" value="TreeGrafter"/>
</dbReference>
<dbReference type="STRING" id="568069.A0A1J1IPA5"/>
<reference evidence="14 15" key="1">
    <citation type="submission" date="2015-04" db="EMBL/GenBank/DDBJ databases">
        <authorList>
            <person name="Syromyatnikov M.Y."/>
            <person name="Popov V.N."/>
        </authorList>
    </citation>
    <scope>NUCLEOTIDE SEQUENCE [LARGE SCALE GENOMIC DNA]</scope>
</reference>
<dbReference type="AlphaFoldDB" id="A0A1J1IPA5"/>
<gene>
    <name evidence="14" type="ORF">CLUMA_CG014208</name>
</gene>
<sequence>MGIFQEYMLQSSLHGAKYVVDSEKYSRYERVFWAICIILSWIGSVFLIKASLNAFNNNAISFVVESSYLDWDTDFPSIFICENKNMDRVQEAADKIFGEDHDFTLEEVLSEIVYFRGESYHTIHECAGDENINEKCLLGNYSYYANFVRSNCENSLTECAFNGKSFDCCKHFLPIETEIGRCFALNSGQTKKPPNYTPLNLKSNRFTGPGSLKIKIQTESFMYTIGYYEVPNLVTPKTDILQVDQFIHYKRQLSIKNVENDPEARDVSVLQRNCRFPEENFVEVHKYYSFSACSVQCRKDEQSKLCGCNSHVMPNTEIEQHCEIDGLVCLNKHYEDLSIVIAAWSKARKRKGIVCDCLPSCYEVDIMVIHETRDNIYDPSVDPYSIIEVSLASLPTERYKRNVVRGKIDLVVSIGGSTGLFVGASLLSFVEIIYYFTIRAGLFNCVNVFKHKSTFSDVFTKLQRY</sequence>
<evidence type="ECO:0000256" key="11">
    <source>
        <dbReference type="ARBA" id="ARBA00023303"/>
    </source>
</evidence>
<proteinExistence type="inferred from homology"/>
<keyword evidence="15" id="KW-1185">Reference proteome</keyword>
<keyword evidence="5 12" id="KW-0812">Transmembrane</keyword>
<evidence type="ECO:0000256" key="7">
    <source>
        <dbReference type="ARBA" id="ARBA00023053"/>
    </source>
</evidence>
<keyword evidence="4 12" id="KW-0894">Sodium channel</keyword>
<name>A0A1J1IPA5_9DIPT</name>
<protein>
    <submittedName>
        <fullName evidence="14">CLUMA_CG014208, isoform A</fullName>
    </submittedName>
</protein>
<keyword evidence="6 13" id="KW-1133">Transmembrane helix</keyword>
<dbReference type="EMBL" id="CVRI01000055">
    <property type="protein sequence ID" value="CRL01562.1"/>
    <property type="molecule type" value="Genomic_DNA"/>
</dbReference>
<accession>A0A1J1IPA5</accession>
<keyword evidence="11 12" id="KW-0407">Ion channel</keyword>
<comment type="subcellular location">
    <subcellularLocation>
        <location evidence="1">Membrane</location>
        <topology evidence="1">Multi-pass membrane protein</topology>
    </subcellularLocation>
</comment>
<keyword evidence="9 13" id="KW-0472">Membrane</keyword>
<evidence type="ECO:0000256" key="5">
    <source>
        <dbReference type="ARBA" id="ARBA00022692"/>
    </source>
</evidence>
<keyword evidence="8 12" id="KW-0406">Ion transport</keyword>
<dbReference type="InterPro" id="IPR001873">
    <property type="entry name" value="ENaC"/>
</dbReference>
<dbReference type="FunFam" id="1.10.287.770:FF:000012">
    <property type="entry name" value="Pickpocket 10"/>
    <property type="match status" value="1"/>
</dbReference>
<dbReference type="Pfam" id="PF00858">
    <property type="entry name" value="ASC"/>
    <property type="match status" value="1"/>
</dbReference>
<dbReference type="GO" id="GO:0015280">
    <property type="term" value="F:ligand-gated sodium channel activity"/>
    <property type="evidence" value="ECO:0007669"/>
    <property type="project" value="TreeGrafter"/>
</dbReference>
<dbReference type="PRINTS" id="PR01078">
    <property type="entry name" value="AMINACHANNEL"/>
</dbReference>
<feature type="transmembrane region" description="Helical" evidence="13">
    <location>
        <begin position="31"/>
        <end position="48"/>
    </location>
</feature>
<dbReference type="PANTHER" id="PTHR11690:SF175">
    <property type="entry name" value="PICKPOCKET 13-RELATED"/>
    <property type="match status" value="1"/>
</dbReference>
<evidence type="ECO:0000256" key="3">
    <source>
        <dbReference type="ARBA" id="ARBA00022448"/>
    </source>
</evidence>